<feature type="compositionally biased region" description="Pro residues" evidence="1">
    <location>
        <begin position="18"/>
        <end position="27"/>
    </location>
</feature>
<feature type="transmembrane region" description="Helical" evidence="2">
    <location>
        <begin position="36"/>
        <end position="57"/>
    </location>
</feature>
<comment type="caution">
    <text evidence="3">The sequence shown here is derived from an EMBL/GenBank/DDBJ whole genome shotgun (WGS) entry which is preliminary data.</text>
</comment>
<evidence type="ECO:0000256" key="1">
    <source>
        <dbReference type="SAM" id="MobiDB-lite"/>
    </source>
</evidence>
<evidence type="ECO:0000313" key="3">
    <source>
        <dbReference type="EMBL" id="OGG68389.1"/>
    </source>
</evidence>
<dbReference type="Proteomes" id="UP000177107">
    <property type="component" value="Unassembled WGS sequence"/>
</dbReference>
<keyword evidence="2" id="KW-0472">Membrane</keyword>
<accession>A0A1F6E3X1</accession>
<keyword evidence="2" id="KW-0812">Transmembrane</keyword>
<dbReference type="AlphaFoldDB" id="A0A1F6E3X1"/>
<dbReference type="EMBL" id="MFLM01000009">
    <property type="protein sequence ID" value="OGG68389.1"/>
    <property type="molecule type" value="Genomic_DNA"/>
</dbReference>
<protein>
    <recommendedName>
        <fullName evidence="5">Baseplate protein J-like domain-containing protein</fullName>
    </recommendedName>
</protein>
<feature type="region of interest" description="Disordered" evidence="1">
    <location>
        <begin position="1"/>
        <end position="30"/>
    </location>
</feature>
<organism evidence="3 4">
    <name type="scientific">Candidatus Kaiserbacteria bacterium RIFCSPHIGHO2_02_FULL_56_30</name>
    <dbReference type="NCBI Taxonomy" id="1798499"/>
    <lineage>
        <taxon>Bacteria</taxon>
        <taxon>Candidatus Kaiseribacteriota</taxon>
    </lineage>
</organism>
<gene>
    <name evidence="3" type="ORF">A3C95_01635</name>
</gene>
<proteinExistence type="predicted"/>
<evidence type="ECO:0000313" key="4">
    <source>
        <dbReference type="Proteomes" id="UP000177107"/>
    </source>
</evidence>
<evidence type="ECO:0008006" key="5">
    <source>
        <dbReference type="Google" id="ProtNLM"/>
    </source>
</evidence>
<dbReference type="STRING" id="1798499.A3C95_01635"/>
<keyword evidence="2" id="KW-1133">Transmembrane helix</keyword>
<sequence length="404" mass="42530">MRTLDDIIPPSRRQQPETAPPVSPPRPQRARRRFPLGTLIIVLFIIAVSTGALFYFASAEVRVTPLARTATVTNAPFTATAGAGELSFEVITVEKIATQSVKSSGTKAVSASASGTITVYNTQTRSQALVATTRFQTPSGLIFRTPKAIVVPSAKGGAPGQLTITVVADKPGSEYNIGPTSFVLPGFSGDPQYTQVTAKSTSSMTGGASGNEPVVAPETESATRAALMNSLENELLAELTGHVPQGYVLLAGATETTYAPLSTTAGANSDLGEVREQGTMRGVVLPNALLAKAIATAALADYHDESVTLEEENELILKPSATLPLPDDEKFFFTLSGTAAIVSSIEPSRISAAIAGKSRAEAELILKQYPEVEEAVLILRPFWRSVFPDDPSKISVETLKGASR</sequence>
<name>A0A1F6E3X1_9BACT</name>
<reference evidence="3 4" key="1">
    <citation type="journal article" date="2016" name="Nat. Commun.">
        <title>Thousands of microbial genomes shed light on interconnected biogeochemical processes in an aquifer system.</title>
        <authorList>
            <person name="Anantharaman K."/>
            <person name="Brown C.T."/>
            <person name="Hug L.A."/>
            <person name="Sharon I."/>
            <person name="Castelle C.J."/>
            <person name="Probst A.J."/>
            <person name="Thomas B.C."/>
            <person name="Singh A."/>
            <person name="Wilkins M.J."/>
            <person name="Karaoz U."/>
            <person name="Brodie E.L."/>
            <person name="Williams K.H."/>
            <person name="Hubbard S.S."/>
            <person name="Banfield J.F."/>
        </authorList>
    </citation>
    <scope>NUCLEOTIDE SEQUENCE [LARGE SCALE GENOMIC DNA]</scope>
</reference>
<evidence type="ECO:0000256" key="2">
    <source>
        <dbReference type="SAM" id="Phobius"/>
    </source>
</evidence>